<feature type="chain" id="PRO_5009315314" evidence="1">
    <location>
        <begin position="29"/>
        <end position="272"/>
    </location>
</feature>
<sequence>MKKLDRKVWRFFILQCLLILLALRFVNTGEKEEGSTGGNDGNYDYTRSGFLTPNGQPAAQQKSEISGDIFTDADLDNFAKQLDKIREVNESFLQFVQSFSDAELFADVLINKLNEVEEKKNAITKIYNWEWQKKREQKKKEANEKFYEKLLKLEAIFKELKLLDDKGNLLRSHSTTIEKILNKKQDCEKTENIQKSQNDENCKKIKEKITTTLIKPAEKEKSDRKKIAEIKKIFDEIKNGKNPLLKMKENVVEMIGKTTKTLKEKWQNRKRK</sequence>
<feature type="signal peptide" evidence="1">
    <location>
        <begin position="1"/>
        <end position="28"/>
    </location>
</feature>
<proteinExistence type="predicted"/>
<dbReference type="WBParaSite" id="MhA1_Contig118.frz3.gene6">
    <property type="protein sequence ID" value="MhA1_Contig118.frz3.gene6"/>
    <property type="gene ID" value="MhA1_Contig118.frz3.gene6"/>
</dbReference>
<evidence type="ECO:0000313" key="3">
    <source>
        <dbReference type="WBParaSite" id="MhA1_Contig118.frz3.gene6"/>
    </source>
</evidence>
<dbReference type="AlphaFoldDB" id="A0A1I8B177"/>
<keyword evidence="1" id="KW-0732">Signal</keyword>
<reference evidence="3" key="1">
    <citation type="submission" date="2016-11" db="UniProtKB">
        <authorList>
            <consortium name="WormBaseParasite"/>
        </authorList>
    </citation>
    <scope>IDENTIFICATION</scope>
</reference>
<name>A0A1I8B177_MELHA</name>
<accession>A0A1I8B177</accession>
<organism evidence="2 3">
    <name type="scientific">Meloidogyne hapla</name>
    <name type="common">Root-knot nematode worm</name>
    <dbReference type="NCBI Taxonomy" id="6305"/>
    <lineage>
        <taxon>Eukaryota</taxon>
        <taxon>Metazoa</taxon>
        <taxon>Ecdysozoa</taxon>
        <taxon>Nematoda</taxon>
        <taxon>Chromadorea</taxon>
        <taxon>Rhabditida</taxon>
        <taxon>Tylenchina</taxon>
        <taxon>Tylenchomorpha</taxon>
        <taxon>Tylenchoidea</taxon>
        <taxon>Meloidogynidae</taxon>
        <taxon>Meloidogyninae</taxon>
        <taxon>Meloidogyne</taxon>
    </lineage>
</organism>
<protein>
    <submittedName>
        <fullName evidence="3">DUF148 domain-containing protein</fullName>
    </submittedName>
</protein>
<evidence type="ECO:0000313" key="2">
    <source>
        <dbReference type="Proteomes" id="UP000095281"/>
    </source>
</evidence>
<evidence type="ECO:0000256" key="1">
    <source>
        <dbReference type="SAM" id="SignalP"/>
    </source>
</evidence>
<keyword evidence="2" id="KW-1185">Reference proteome</keyword>
<dbReference type="Proteomes" id="UP000095281">
    <property type="component" value="Unplaced"/>
</dbReference>